<dbReference type="CDD" id="cd05233">
    <property type="entry name" value="SDR_c"/>
    <property type="match status" value="1"/>
</dbReference>
<evidence type="ECO:0000256" key="2">
    <source>
        <dbReference type="ARBA" id="ARBA00022857"/>
    </source>
</evidence>
<name>A0AAD4KEP2_9EURO</name>
<evidence type="ECO:0000256" key="1">
    <source>
        <dbReference type="ARBA" id="ARBA00006484"/>
    </source>
</evidence>
<proteinExistence type="inferred from homology"/>
<dbReference type="PRINTS" id="PR00080">
    <property type="entry name" value="SDRFAMILY"/>
</dbReference>
<dbReference type="InterPro" id="IPR020904">
    <property type="entry name" value="Sc_DH/Rdtase_CS"/>
</dbReference>
<dbReference type="PANTHER" id="PTHR24321:SF8">
    <property type="entry name" value="ESTRADIOL 17-BETA-DEHYDROGENASE 8-RELATED"/>
    <property type="match status" value="1"/>
</dbReference>
<evidence type="ECO:0000256" key="3">
    <source>
        <dbReference type="ARBA" id="ARBA00023002"/>
    </source>
</evidence>
<dbReference type="GO" id="GO:0016491">
    <property type="term" value="F:oxidoreductase activity"/>
    <property type="evidence" value="ECO:0007669"/>
    <property type="project" value="UniProtKB-KW"/>
</dbReference>
<dbReference type="RefSeq" id="XP_046065691.1">
    <property type="nucleotide sequence ID" value="XM_046221260.1"/>
</dbReference>
<comment type="caution">
    <text evidence="4">The sequence shown here is derived from an EMBL/GenBank/DDBJ whole genome shotgun (WGS) entry which is preliminary data.</text>
</comment>
<dbReference type="AlphaFoldDB" id="A0AAD4KEP2"/>
<dbReference type="GeneID" id="70251547"/>
<keyword evidence="3" id="KW-0560">Oxidoreductase</keyword>
<reference evidence="4" key="1">
    <citation type="submission" date="2021-12" db="EMBL/GenBank/DDBJ databases">
        <title>Convergent genome expansion in fungi linked to evolution of root-endophyte symbiosis.</title>
        <authorList>
            <consortium name="DOE Joint Genome Institute"/>
            <person name="Ke Y.-H."/>
            <person name="Bonito G."/>
            <person name="Liao H.-L."/>
            <person name="Looney B."/>
            <person name="Rojas-Flechas A."/>
            <person name="Nash J."/>
            <person name="Hameed K."/>
            <person name="Schadt C."/>
            <person name="Martin F."/>
            <person name="Crous P.W."/>
            <person name="Miettinen O."/>
            <person name="Magnuson J.K."/>
            <person name="Labbe J."/>
            <person name="Jacobson D."/>
            <person name="Doktycz M.J."/>
            <person name="Veneault-Fourrey C."/>
            <person name="Kuo A."/>
            <person name="Mondo S."/>
            <person name="Calhoun S."/>
            <person name="Riley R."/>
            <person name="Ohm R."/>
            <person name="LaButti K."/>
            <person name="Andreopoulos B."/>
            <person name="Pangilinan J."/>
            <person name="Nolan M."/>
            <person name="Tritt A."/>
            <person name="Clum A."/>
            <person name="Lipzen A."/>
            <person name="Daum C."/>
            <person name="Barry K."/>
            <person name="Grigoriev I.V."/>
            <person name="Vilgalys R."/>
        </authorList>
    </citation>
    <scope>NUCLEOTIDE SEQUENCE</scope>
    <source>
        <strain evidence="4">PMI_201</strain>
    </source>
</reference>
<gene>
    <name evidence="4" type="ORF">BGW36DRAFT_433343</name>
</gene>
<accession>A0AAD4KEP2</accession>
<protein>
    <submittedName>
        <fullName evidence="4">Short-chain dehydrogenase/ reductase</fullName>
    </submittedName>
</protein>
<dbReference type="Gene3D" id="3.40.50.720">
    <property type="entry name" value="NAD(P)-binding Rossmann-like Domain"/>
    <property type="match status" value="1"/>
</dbReference>
<dbReference type="PROSITE" id="PS00061">
    <property type="entry name" value="ADH_SHORT"/>
    <property type="match status" value="1"/>
</dbReference>
<dbReference type="FunFam" id="3.40.50.720:FF:000084">
    <property type="entry name" value="Short-chain dehydrogenase reductase"/>
    <property type="match status" value="1"/>
</dbReference>
<dbReference type="Pfam" id="PF13561">
    <property type="entry name" value="adh_short_C2"/>
    <property type="match status" value="1"/>
</dbReference>
<dbReference type="PRINTS" id="PR00081">
    <property type="entry name" value="GDHRDH"/>
</dbReference>
<dbReference type="Proteomes" id="UP001201262">
    <property type="component" value="Unassembled WGS sequence"/>
</dbReference>
<dbReference type="EMBL" id="JAJTJA010000015">
    <property type="protein sequence ID" value="KAH8689337.1"/>
    <property type="molecule type" value="Genomic_DNA"/>
</dbReference>
<dbReference type="SUPFAM" id="SSF51735">
    <property type="entry name" value="NAD(P)-binding Rossmann-fold domains"/>
    <property type="match status" value="1"/>
</dbReference>
<evidence type="ECO:0000313" key="4">
    <source>
        <dbReference type="EMBL" id="KAH8689337.1"/>
    </source>
</evidence>
<evidence type="ECO:0000313" key="5">
    <source>
        <dbReference type="Proteomes" id="UP001201262"/>
    </source>
</evidence>
<keyword evidence="5" id="KW-1185">Reference proteome</keyword>
<dbReference type="InterPro" id="IPR036291">
    <property type="entry name" value="NAD(P)-bd_dom_sf"/>
</dbReference>
<dbReference type="PANTHER" id="PTHR24321">
    <property type="entry name" value="DEHYDROGENASES, SHORT CHAIN"/>
    <property type="match status" value="1"/>
</dbReference>
<keyword evidence="2" id="KW-0521">NADP</keyword>
<comment type="similarity">
    <text evidence="1">Belongs to the short-chain dehydrogenases/reductases (SDR) family.</text>
</comment>
<organism evidence="4 5">
    <name type="scientific">Talaromyces proteolyticus</name>
    <dbReference type="NCBI Taxonomy" id="1131652"/>
    <lineage>
        <taxon>Eukaryota</taxon>
        <taxon>Fungi</taxon>
        <taxon>Dikarya</taxon>
        <taxon>Ascomycota</taxon>
        <taxon>Pezizomycotina</taxon>
        <taxon>Eurotiomycetes</taxon>
        <taxon>Eurotiomycetidae</taxon>
        <taxon>Eurotiales</taxon>
        <taxon>Trichocomaceae</taxon>
        <taxon>Talaromyces</taxon>
        <taxon>Talaromyces sect. Bacilispori</taxon>
    </lineage>
</organism>
<sequence length="259" mass="27565">MSDTLKNKVFCVTGAASGIGLATMKTLLARQALVSIADLNEASLDVVYDSLERSQKGRTFKKALDVADREQVRNFLEQTKSHFGRVDGIVNSAGICGRFMGTREVWEIPSTEYDLVMDVNVRGTFNFLAESLKPGFLEANASIVNIGSTASQRGIKNGAPYSTSKHAVVGLTKSVAQEVGPRGIRVNIVLPGTIDTPMLHATEAGFKKAGTTLPRPTSSRPIPRRGDVSEVANVVVFLLGSESSFVTGGVYNVDGGANS</sequence>
<dbReference type="InterPro" id="IPR002347">
    <property type="entry name" value="SDR_fam"/>
</dbReference>